<keyword evidence="6 12" id="KW-0808">Transferase</keyword>
<evidence type="ECO:0000256" key="3">
    <source>
        <dbReference type="ARBA" id="ARBA00012438"/>
    </source>
</evidence>
<dbReference type="SUPFAM" id="SSF47384">
    <property type="entry name" value="Homodimeric domain of signal transducing histidine kinase"/>
    <property type="match status" value="1"/>
</dbReference>
<evidence type="ECO:0000256" key="2">
    <source>
        <dbReference type="ARBA" id="ARBA00004651"/>
    </source>
</evidence>
<evidence type="ECO:0000256" key="6">
    <source>
        <dbReference type="ARBA" id="ARBA00022679"/>
    </source>
</evidence>
<evidence type="ECO:0000256" key="8">
    <source>
        <dbReference type="ARBA" id="ARBA00022777"/>
    </source>
</evidence>
<dbReference type="Pfam" id="PF00512">
    <property type="entry name" value="HisKA"/>
    <property type="match status" value="1"/>
</dbReference>
<dbReference type="Gene3D" id="3.30.565.10">
    <property type="entry name" value="Histidine kinase-like ATPase, C-terminal domain"/>
    <property type="match status" value="1"/>
</dbReference>
<dbReference type="InterPro" id="IPR005467">
    <property type="entry name" value="His_kinase_dom"/>
</dbReference>
<keyword evidence="9" id="KW-0067">ATP-binding</keyword>
<proteinExistence type="predicted"/>
<dbReference type="CDD" id="cd00082">
    <property type="entry name" value="HisKA"/>
    <property type="match status" value="1"/>
</dbReference>
<evidence type="ECO:0000256" key="1">
    <source>
        <dbReference type="ARBA" id="ARBA00000085"/>
    </source>
</evidence>
<keyword evidence="10" id="KW-0812">Transmembrane</keyword>
<evidence type="ECO:0000256" key="9">
    <source>
        <dbReference type="ARBA" id="ARBA00022840"/>
    </source>
</evidence>
<protein>
    <recommendedName>
        <fullName evidence="3">histidine kinase</fullName>
        <ecNumber evidence="3">2.7.13.3</ecNumber>
    </recommendedName>
</protein>
<dbReference type="NCBIfam" id="NF045988">
    <property type="entry name" value="HisKinRegBRhodob"/>
    <property type="match status" value="1"/>
</dbReference>
<feature type="transmembrane region" description="Helical" evidence="10">
    <location>
        <begin position="84"/>
        <end position="102"/>
    </location>
</feature>
<organism evidence="12 13">
    <name type="scientific">Yoonia rhodophyticola</name>
    <dbReference type="NCBI Taxonomy" id="3137370"/>
    <lineage>
        <taxon>Bacteria</taxon>
        <taxon>Pseudomonadati</taxon>
        <taxon>Pseudomonadota</taxon>
        <taxon>Alphaproteobacteria</taxon>
        <taxon>Rhodobacterales</taxon>
        <taxon>Paracoccaceae</taxon>
        <taxon>Yoonia</taxon>
    </lineage>
</organism>
<evidence type="ECO:0000256" key="5">
    <source>
        <dbReference type="ARBA" id="ARBA00022553"/>
    </source>
</evidence>
<keyword evidence="5" id="KW-0597">Phosphoprotein</keyword>
<name>A0AAN0MBF0_9RHOB</name>
<dbReference type="EC" id="2.7.13.3" evidence="3"/>
<dbReference type="GO" id="GO:0000155">
    <property type="term" value="F:phosphorelay sensor kinase activity"/>
    <property type="evidence" value="ECO:0007669"/>
    <property type="project" value="InterPro"/>
</dbReference>
<feature type="transmembrane region" description="Helical" evidence="10">
    <location>
        <begin position="130"/>
        <end position="150"/>
    </location>
</feature>
<dbReference type="EMBL" id="CP151767">
    <property type="protein sequence ID" value="WZU68214.1"/>
    <property type="molecule type" value="Genomic_DNA"/>
</dbReference>
<dbReference type="InterPro" id="IPR003661">
    <property type="entry name" value="HisK_dim/P_dom"/>
</dbReference>
<dbReference type="InterPro" id="IPR050980">
    <property type="entry name" value="2C_sensor_his_kinase"/>
</dbReference>
<dbReference type="InterPro" id="IPR036890">
    <property type="entry name" value="HATPase_C_sf"/>
</dbReference>
<feature type="transmembrane region" description="Helical" evidence="10">
    <location>
        <begin position="51"/>
        <end position="72"/>
    </location>
</feature>
<keyword evidence="13" id="KW-1185">Reference proteome</keyword>
<gene>
    <name evidence="12" type="primary">regB</name>
    <name evidence="12" type="synonym">prrB</name>
    <name evidence="12" type="ORF">AABB31_04610</name>
</gene>
<feature type="domain" description="Histidine kinase" evidence="11">
    <location>
        <begin position="218"/>
        <end position="445"/>
    </location>
</feature>
<dbReference type="Proteomes" id="UP001470809">
    <property type="component" value="Chromosome"/>
</dbReference>
<dbReference type="InterPro" id="IPR036097">
    <property type="entry name" value="HisK_dim/P_sf"/>
</dbReference>
<accession>A0AAN0MBF0</accession>
<dbReference type="PANTHER" id="PTHR44936">
    <property type="entry name" value="SENSOR PROTEIN CREC"/>
    <property type="match status" value="1"/>
</dbReference>
<dbReference type="PRINTS" id="PR00344">
    <property type="entry name" value="BCTRLSENSOR"/>
</dbReference>
<evidence type="ECO:0000256" key="7">
    <source>
        <dbReference type="ARBA" id="ARBA00022741"/>
    </source>
</evidence>
<comment type="subcellular location">
    <subcellularLocation>
        <location evidence="2">Cell membrane</location>
        <topology evidence="2">Multi-pass membrane protein</topology>
    </subcellularLocation>
</comment>
<keyword evidence="8 12" id="KW-0418">Kinase</keyword>
<dbReference type="NCBIfam" id="NF033792">
    <property type="entry name" value="ActS_PrrB_HisK"/>
    <property type="match status" value="1"/>
</dbReference>
<keyword evidence="7" id="KW-0547">Nucleotide-binding</keyword>
<dbReference type="PANTHER" id="PTHR44936:SF10">
    <property type="entry name" value="SENSOR PROTEIN RSTB"/>
    <property type="match status" value="1"/>
</dbReference>
<dbReference type="GO" id="GO:0005886">
    <property type="term" value="C:plasma membrane"/>
    <property type="evidence" value="ECO:0007669"/>
    <property type="project" value="UniProtKB-SubCell"/>
</dbReference>
<dbReference type="GO" id="GO:0005524">
    <property type="term" value="F:ATP binding"/>
    <property type="evidence" value="ECO:0007669"/>
    <property type="project" value="UniProtKB-KW"/>
</dbReference>
<dbReference type="InterPro" id="IPR047770">
    <property type="entry name" value="RegB"/>
</dbReference>
<dbReference type="Gene3D" id="1.10.287.130">
    <property type="match status" value="1"/>
</dbReference>
<dbReference type="SMART" id="SM00388">
    <property type="entry name" value="HisKA"/>
    <property type="match status" value="1"/>
</dbReference>
<feature type="transmembrane region" description="Helical" evidence="10">
    <location>
        <begin position="108"/>
        <end position="125"/>
    </location>
</feature>
<evidence type="ECO:0000313" key="12">
    <source>
        <dbReference type="EMBL" id="WZU68214.1"/>
    </source>
</evidence>
<feature type="transmembrane region" description="Helical" evidence="10">
    <location>
        <begin position="162"/>
        <end position="182"/>
    </location>
</feature>
<dbReference type="SUPFAM" id="SSF55874">
    <property type="entry name" value="ATPase domain of HSP90 chaperone/DNA topoisomerase II/histidine kinase"/>
    <property type="match status" value="1"/>
</dbReference>
<dbReference type="InterPro" id="IPR003594">
    <property type="entry name" value="HATPase_dom"/>
</dbReference>
<dbReference type="InterPro" id="IPR004358">
    <property type="entry name" value="Sig_transdc_His_kin-like_C"/>
</dbReference>
<evidence type="ECO:0000259" key="11">
    <source>
        <dbReference type="PROSITE" id="PS50109"/>
    </source>
</evidence>
<sequence>MSVSEFDMFQDRQRSNWVRQRTLVTLRWFAAAGQLVAIIVAVRIYGLQIEVGYAAMTIGASVVANLMSSFVYPENKRLSEREASLWLVFDIVQLSVLLFLTGGLNNPFAMLVLAPVTIAATVLHLRSTIYLGLTAIVLITLISRFSLPIAAADGTALALPGLFQFGFWVALLIGVVFLAIYARQVTTEMHTMGDALLATQLALAREQKLTDLGGVVAAAAHELGTPLATIKLVSSELIEELENNPELIEDAALIREQADRCRDILHSMGRAGKDDLHLRHAPLETVVREAAEPHMERGKTVSFNVGPEGEGQLAQPSIARRPEIIHGLRNLIQNAVDFSKSRVLIDITWSEENIAVRISDDGSGFPQSVIGRIGDPYVGRRRLSEDRMSRPAYEGMGLGLFIAKTLLERSGAQLKFANSRRHGHASWTGQATGGAVVNVRWTRASLAQIEAAKTGPLGENMPNDPWLRD</sequence>
<comment type="catalytic activity">
    <reaction evidence="1">
        <text>ATP + protein L-histidine = ADP + protein N-phospho-L-histidine.</text>
        <dbReference type="EC" id="2.7.13.3"/>
    </reaction>
</comment>
<dbReference type="KEGG" id="yrh:AABB31_04610"/>
<dbReference type="Pfam" id="PF25323">
    <property type="entry name" value="6TM_PilS"/>
    <property type="match status" value="1"/>
</dbReference>
<keyword evidence="4" id="KW-1003">Cell membrane</keyword>
<keyword evidence="10" id="KW-0472">Membrane</keyword>
<keyword evidence="10" id="KW-1133">Transmembrane helix</keyword>
<reference evidence="12" key="1">
    <citation type="submission" date="2024-08" db="EMBL/GenBank/DDBJ databases">
        <title>Phylogenomic analyses of a clade within the roseobacter group suggest taxonomic reassignments of species of the genera Aestuariivita, Citreicella, Loktanella, Nautella, Pelagibaca, Ruegeria, Thalassobius, Thiobacimonas and Tropicibacter, and the proposal o.</title>
        <authorList>
            <person name="Jeon C.O."/>
        </authorList>
    </citation>
    <scope>NUCLEOTIDE SEQUENCE</scope>
    <source>
        <strain evidence="12">SS1-5</strain>
    </source>
</reference>
<dbReference type="RefSeq" id="WP_342077508.1">
    <property type="nucleotide sequence ID" value="NZ_CP151767.2"/>
</dbReference>
<evidence type="ECO:0000313" key="13">
    <source>
        <dbReference type="Proteomes" id="UP001470809"/>
    </source>
</evidence>
<dbReference type="SMART" id="SM00387">
    <property type="entry name" value="HATPase_c"/>
    <property type="match status" value="1"/>
</dbReference>
<dbReference type="Pfam" id="PF02518">
    <property type="entry name" value="HATPase_c"/>
    <property type="match status" value="1"/>
</dbReference>
<dbReference type="PROSITE" id="PS50109">
    <property type="entry name" value="HIS_KIN"/>
    <property type="match status" value="1"/>
</dbReference>
<evidence type="ECO:0000256" key="10">
    <source>
        <dbReference type="SAM" id="Phobius"/>
    </source>
</evidence>
<dbReference type="AlphaFoldDB" id="A0AAN0MBF0"/>
<feature type="transmembrane region" description="Helical" evidence="10">
    <location>
        <begin position="24"/>
        <end position="45"/>
    </location>
</feature>
<evidence type="ECO:0000256" key="4">
    <source>
        <dbReference type="ARBA" id="ARBA00022475"/>
    </source>
</evidence>